<protein>
    <submittedName>
        <fullName evidence="1">Uncharacterized protein</fullName>
    </submittedName>
</protein>
<feature type="non-terminal residue" evidence="1">
    <location>
        <position position="1"/>
    </location>
</feature>
<dbReference type="AlphaFoldDB" id="A0A8S9RJN6"/>
<proteinExistence type="predicted"/>
<dbReference type="Proteomes" id="UP000712600">
    <property type="component" value="Unassembled WGS sequence"/>
</dbReference>
<comment type="caution">
    <text evidence="1">The sequence shown here is derived from an EMBL/GenBank/DDBJ whole genome shotgun (WGS) entry which is preliminary data.</text>
</comment>
<reference evidence="1" key="1">
    <citation type="submission" date="2019-12" db="EMBL/GenBank/DDBJ databases">
        <title>Genome sequencing and annotation of Brassica cretica.</title>
        <authorList>
            <person name="Studholme D.J."/>
            <person name="Sarris P."/>
        </authorList>
    </citation>
    <scope>NUCLEOTIDE SEQUENCE</scope>
    <source>
        <strain evidence="1">PFS-109/04</strain>
        <tissue evidence="1">Leaf</tissue>
    </source>
</reference>
<accession>A0A8S9RJN6</accession>
<sequence>MTEPRHSSTDRTRRRKFSEIDYSFGERHQYRPQVPFKSFDERLQRSRRLFSSTVPAIGGPSRRHHNHEAAIGYLYLSLRGFALQGSLDPKDPSLDDAFRVINSIGWSYTVMHVHPFFPRVVREFISNKPFNDEGALIWGHVYRFTPSVINQLMMTPSVKHSFGWREVVLKQAISHLNGGQCSGWTGFSLNSLINPFQVLYRVCELNWLPGPDPDTMMKNRLRGVEAIGCGKRRYAAIKMQTTWKLEYLTTLFLALVVDSDGSSFFWGLSSHLCGTMLRFFTSGTITADILEKELPCCFLNPCVCFSRILNTGDECKQCDGEPKRSKPSLKTITKFRAVGFAAN</sequence>
<name>A0A8S9RJN6_BRACR</name>
<dbReference type="EMBL" id="QGKX02000095">
    <property type="protein sequence ID" value="KAF3572567.1"/>
    <property type="molecule type" value="Genomic_DNA"/>
</dbReference>
<gene>
    <name evidence="1" type="ORF">F2Q69_00060988</name>
</gene>
<evidence type="ECO:0000313" key="2">
    <source>
        <dbReference type="Proteomes" id="UP000712600"/>
    </source>
</evidence>
<organism evidence="1 2">
    <name type="scientific">Brassica cretica</name>
    <name type="common">Mustard</name>
    <dbReference type="NCBI Taxonomy" id="69181"/>
    <lineage>
        <taxon>Eukaryota</taxon>
        <taxon>Viridiplantae</taxon>
        <taxon>Streptophyta</taxon>
        <taxon>Embryophyta</taxon>
        <taxon>Tracheophyta</taxon>
        <taxon>Spermatophyta</taxon>
        <taxon>Magnoliopsida</taxon>
        <taxon>eudicotyledons</taxon>
        <taxon>Gunneridae</taxon>
        <taxon>Pentapetalae</taxon>
        <taxon>rosids</taxon>
        <taxon>malvids</taxon>
        <taxon>Brassicales</taxon>
        <taxon>Brassicaceae</taxon>
        <taxon>Brassiceae</taxon>
        <taxon>Brassica</taxon>
    </lineage>
</organism>
<evidence type="ECO:0000313" key="1">
    <source>
        <dbReference type="EMBL" id="KAF3572567.1"/>
    </source>
</evidence>